<keyword evidence="14" id="KW-1185">Reference proteome</keyword>
<dbReference type="PROSITE" id="PS50110">
    <property type="entry name" value="RESPONSE_REGULATORY"/>
    <property type="match status" value="1"/>
</dbReference>
<keyword evidence="2" id="KW-0963">Cytoplasm</keyword>
<sequence length="243" mass="27281">MKDGEPQAGVAARIIVCDDDPDVLDMVSEFLAGCGYQVESAANGAELRKLVPSFRPDLVVCDITMPGEDGLSLTRWLRAESSAAVLMLTAMGSTTDRIVGLEMGADDYLAKPFDPAELRSRVKAVLRRTMAPVNRQGRPPARMRIGKCVLDVETRQMFDDEGEQVPLTAMEFDLLYVFITHARRALNRDQLLELAHHRRWDPFDRSIDIRVARLRKKIEVDPAFPRILRTVRGEGYMLVPEGE</sequence>
<evidence type="ECO:0000256" key="9">
    <source>
        <dbReference type="PROSITE-ProRule" id="PRU00169"/>
    </source>
</evidence>
<gene>
    <name evidence="13" type="ORF">HNP52_003387</name>
</gene>
<dbReference type="Proteomes" id="UP000575241">
    <property type="component" value="Unassembled WGS sequence"/>
</dbReference>
<dbReference type="SMART" id="SM00448">
    <property type="entry name" value="REC"/>
    <property type="match status" value="1"/>
</dbReference>
<dbReference type="InterPro" id="IPR001867">
    <property type="entry name" value="OmpR/PhoB-type_DNA-bd"/>
</dbReference>
<dbReference type="GO" id="GO:0005829">
    <property type="term" value="C:cytosol"/>
    <property type="evidence" value="ECO:0007669"/>
    <property type="project" value="TreeGrafter"/>
</dbReference>
<evidence type="ECO:0000259" key="12">
    <source>
        <dbReference type="PROSITE" id="PS51755"/>
    </source>
</evidence>
<reference evidence="13 14" key="1">
    <citation type="submission" date="2020-08" db="EMBL/GenBank/DDBJ databases">
        <title>Functional genomics of gut bacteria from endangered species of beetles.</title>
        <authorList>
            <person name="Carlos-Shanley C."/>
        </authorList>
    </citation>
    <scope>NUCLEOTIDE SEQUENCE [LARGE SCALE GENOMIC DNA]</scope>
    <source>
        <strain evidence="13 14">S00224</strain>
    </source>
</reference>
<evidence type="ECO:0000256" key="4">
    <source>
        <dbReference type="ARBA" id="ARBA00023012"/>
    </source>
</evidence>
<evidence type="ECO:0000256" key="3">
    <source>
        <dbReference type="ARBA" id="ARBA00022553"/>
    </source>
</evidence>
<evidence type="ECO:0000256" key="2">
    <source>
        <dbReference type="ARBA" id="ARBA00022490"/>
    </source>
</evidence>
<dbReference type="Gene3D" id="1.10.10.10">
    <property type="entry name" value="Winged helix-like DNA-binding domain superfamily/Winged helix DNA-binding domain"/>
    <property type="match status" value="1"/>
</dbReference>
<dbReference type="SMART" id="SM00862">
    <property type="entry name" value="Trans_reg_C"/>
    <property type="match status" value="1"/>
</dbReference>
<dbReference type="InterPro" id="IPR001789">
    <property type="entry name" value="Sig_transdc_resp-reg_receiver"/>
</dbReference>
<keyword evidence="4" id="KW-0902">Two-component regulatory system</keyword>
<keyword evidence="7" id="KW-0804">Transcription</keyword>
<feature type="DNA-binding region" description="OmpR/PhoB-type" evidence="10">
    <location>
        <begin position="140"/>
        <end position="240"/>
    </location>
</feature>
<dbReference type="PANTHER" id="PTHR48111">
    <property type="entry name" value="REGULATOR OF RPOS"/>
    <property type="match status" value="1"/>
</dbReference>
<dbReference type="SUPFAM" id="SSF52172">
    <property type="entry name" value="CheY-like"/>
    <property type="match status" value="1"/>
</dbReference>
<dbReference type="InterPro" id="IPR036388">
    <property type="entry name" value="WH-like_DNA-bd_sf"/>
</dbReference>
<dbReference type="CDD" id="cd00383">
    <property type="entry name" value="trans_reg_C"/>
    <property type="match status" value="1"/>
</dbReference>
<dbReference type="InterPro" id="IPR039420">
    <property type="entry name" value="WalR-like"/>
</dbReference>
<evidence type="ECO:0000256" key="6">
    <source>
        <dbReference type="ARBA" id="ARBA00023125"/>
    </source>
</evidence>
<keyword evidence="3 9" id="KW-0597">Phosphoprotein</keyword>
<accession>A0A7W7K4N7</accession>
<dbReference type="Pfam" id="PF00072">
    <property type="entry name" value="Response_reg"/>
    <property type="match status" value="1"/>
</dbReference>
<organism evidence="13 14">
    <name type="scientific">Sphingomonas kyeonggiensis</name>
    <dbReference type="NCBI Taxonomy" id="1268553"/>
    <lineage>
        <taxon>Bacteria</taxon>
        <taxon>Pseudomonadati</taxon>
        <taxon>Pseudomonadota</taxon>
        <taxon>Alphaproteobacteria</taxon>
        <taxon>Sphingomonadales</taxon>
        <taxon>Sphingomonadaceae</taxon>
        <taxon>Sphingomonas</taxon>
    </lineage>
</organism>
<dbReference type="Pfam" id="PF00486">
    <property type="entry name" value="Trans_reg_C"/>
    <property type="match status" value="1"/>
</dbReference>
<dbReference type="RefSeq" id="WP_311768503.1">
    <property type="nucleotide sequence ID" value="NZ_JACHLN010000003.1"/>
</dbReference>
<dbReference type="SUPFAM" id="SSF46894">
    <property type="entry name" value="C-terminal effector domain of the bipartite response regulators"/>
    <property type="match status" value="1"/>
</dbReference>
<dbReference type="Gene3D" id="6.10.250.690">
    <property type="match status" value="1"/>
</dbReference>
<dbReference type="GO" id="GO:0000976">
    <property type="term" value="F:transcription cis-regulatory region binding"/>
    <property type="evidence" value="ECO:0007669"/>
    <property type="project" value="TreeGrafter"/>
</dbReference>
<keyword evidence="6 10" id="KW-0238">DNA-binding</keyword>
<evidence type="ECO:0000313" key="13">
    <source>
        <dbReference type="EMBL" id="MBB4840295.1"/>
    </source>
</evidence>
<dbReference type="PROSITE" id="PS51755">
    <property type="entry name" value="OMPR_PHOB"/>
    <property type="match status" value="1"/>
</dbReference>
<evidence type="ECO:0000256" key="10">
    <source>
        <dbReference type="PROSITE-ProRule" id="PRU01091"/>
    </source>
</evidence>
<dbReference type="GO" id="GO:0032993">
    <property type="term" value="C:protein-DNA complex"/>
    <property type="evidence" value="ECO:0007669"/>
    <property type="project" value="TreeGrafter"/>
</dbReference>
<dbReference type="AlphaFoldDB" id="A0A7W7K4N7"/>
<evidence type="ECO:0000256" key="1">
    <source>
        <dbReference type="ARBA" id="ARBA00004496"/>
    </source>
</evidence>
<proteinExistence type="predicted"/>
<keyword evidence="5" id="KW-0805">Transcription regulation</keyword>
<dbReference type="Gene3D" id="3.40.50.2300">
    <property type="match status" value="1"/>
</dbReference>
<evidence type="ECO:0000256" key="8">
    <source>
        <dbReference type="ARBA" id="ARBA00067337"/>
    </source>
</evidence>
<dbReference type="EMBL" id="JACHLN010000003">
    <property type="protein sequence ID" value="MBB4840295.1"/>
    <property type="molecule type" value="Genomic_DNA"/>
</dbReference>
<dbReference type="InterPro" id="IPR011006">
    <property type="entry name" value="CheY-like_superfamily"/>
</dbReference>
<protein>
    <recommendedName>
        <fullName evidence="8">Regulatory protein VirG</fullName>
    </recommendedName>
</protein>
<feature type="modified residue" description="4-aspartylphosphate" evidence="9">
    <location>
        <position position="62"/>
    </location>
</feature>
<dbReference type="GO" id="GO:0006355">
    <property type="term" value="P:regulation of DNA-templated transcription"/>
    <property type="evidence" value="ECO:0007669"/>
    <property type="project" value="InterPro"/>
</dbReference>
<dbReference type="InterPro" id="IPR016032">
    <property type="entry name" value="Sig_transdc_resp-reg_C-effctor"/>
</dbReference>
<dbReference type="GO" id="GO:0000156">
    <property type="term" value="F:phosphorelay response regulator activity"/>
    <property type="evidence" value="ECO:0007669"/>
    <property type="project" value="TreeGrafter"/>
</dbReference>
<evidence type="ECO:0000259" key="11">
    <source>
        <dbReference type="PROSITE" id="PS50110"/>
    </source>
</evidence>
<name>A0A7W7K4N7_9SPHN</name>
<comment type="caution">
    <text evidence="13">The sequence shown here is derived from an EMBL/GenBank/DDBJ whole genome shotgun (WGS) entry which is preliminary data.</text>
</comment>
<dbReference type="FunFam" id="1.10.10.10:FF:000099">
    <property type="entry name" value="Two-component system response regulator TorR"/>
    <property type="match status" value="1"/>
</dbReference>
<dbReference type="PANTHER" id="PTHR48111:SF4">
    <property type="entry name" value="DNA-BINDING DUAL TRANSCRIPTIONAL REGULATOR OMPR"/>
    <property type="match status" value="1"/>
</dbReference>
<feature type="domain" description="Response regulatory" evidence="11">
    <location>
        <begin position="13"/>
        <end position="126"/>
    </location>
</feature>
<comment type="subcellular location">
    <subcellularLocation>
        <location evidence="1">Cytoplasm</location>
    </subcellularLocation>
</comment>
<evidence type="ECO:0000313" key="14">
    <source>
        <dbReference type="Proteomes" id="UP000575241"/>
    </source>
</evidence>
<evidence type="ECO:0000256" key="5">
    <source>
        <dbReference type="ARBA" id="ARBA00023015"/>
    </source>
</evidence>
<evidence type="ECO:0000256" key="7">
    <source>
        <dbReference type="ARBA" id="ARBA00023163"/>
    </source>
</evidence>
<feature type="domain" description="OmpR/PhoB-type" evidence="12">
    <location>
        <begin position="140"/>
        <end position="240"/>
    </location>
</feature>